<dbReference type="FunFam" id="1.10.10.60:FF:000132">
    <property type="entry name" value="AraC family transcriptional regulator"/>
    <property type="match status" value="1"/>
</dbReference>
<keyword evidence="1" id="KW-0678">Repressor</keyword>
<evidence type="ECO:0000313" key="7">
    <source>
        <dbReference type="Proteomes" id="UP000006180"/>
    </source>
</evidence>
<dbReference type="SUPFAM" id="SSF51182">
    <property type="entry name" value="RmlC-like cupins"/>
    <property type="match status" value="1"/>
</dbReference>
<dbReference type="GO" id="GO:0003700">
    <property type="term" value="F:DNA-binding transcription factor activity"/>
    <property type="evidence" value="ECO:0007669"/>
    <property type="project" value="InterPro"/>
</dbReference>
<dbReference type="Gene3D" id="2.60.120.10">
    <property type="entry name" value="Jelly Rolls"/>
    <property type="match status" value="1"/>
</dbReference>
<keyword evidence="3" id="KW-0238">DNA-binding</keyword>
<dbReference type="Proteomes" id="UP000006180">
    <property type="component" value="Chromosome"/>
</dbReference>
<dbReference type="InterPro" id="IPR009057">
    <property type="entry name" value="Homeodomain-like_sf"/>
</dbReference>
<dbReference type="InterPro" id="IPR014710">
    <property type="entry name" value="RmlC-like_jellyroll"/>
</dbReference>
<accession>I3WZW4</accession>
<evidence type="ECO:0000256" key="1">
    <source>
        <dbReference type="ARBA" id="ARBA00022491"/>
    </source>
</evidence>
<keyword evidence="2" id="KW-0805">Transcription regulation</keyword>
<dbReference type="eggNOG" id="COG1917">
    <property type="taxonomic scope" value="Bacteria"/>
</dbReference>
<dbReference type="InterPro" id="IPR018060">
    <property type="entry name" value="HTH_AraC"/>
</dbReference>
<dbReference type="GO" id="GO:0043565">
    <property type="term" value="F:sequence-specific DNA binding"/>
    <property type="evidence" value="ECO:0007669"/>
    <property type="project" value="InterPro"/>
</dbReference>
<evidence type="ECO:0000256" key="4">
    <source>
        <dbReference type="ARBA" id="ARBA00023163"/>
    </source>
</evidence>
<dbReference type="Pfam" id="PF02311">
    <property type="entry name" value="AraC_binding"/>
    <property type="match status" value="1"/>
</dbReference>
<sequence length="307" mass="34374">MRCFLPNGPLRSLSSICKRLAAGLLLCFGRILSQAGQMVRSNRNYLPELPDADHFRNLEWIEKANAPVLAIGRDYGCGLIVPLHSHTRTQLWWARSGVVLVHTAEGRWMIPPGHALLIPAGMEHSAEMVSDVRMHSIYIAAMNRAQRPLVLEISALAGSLIDELVRTENETSSERREQLIMDLLLEEIPRLAVRPLGLPFPQDRSLASLCRKFLEAPSASANIDQWADVLGISRRSFTRFFRRETGISFVTWRQQACIFASLPRIADGEPITTVALDAGYENVAAFTTMFRRMLGAPPSLYLRGRDV</sequence>
<dbReference type="InterPro" id="IPR003313">
    <property type="entry name" value="AraC-bd"/>
</dbReference>
<evidence type="ECO:0000256" key="3">
    <source>
        <dbReference type="ARBA" id="ARBA00023125"/>
    </source>
</evidence>
<dbReference type="AlphaFoldDB" id="I3WZW4"/>
<proteinExistence type="predicted"/>
<gene>
    <name evidence="6" type="ORF">USDA257_c05750</name>
</gene>
<dbReference type="CDD" id="cd06124">
    <property type="entry name" value="cupin_NimR-like_N"/>
    <property type="match status" value="1"/>
</dbReference>
<dbReference type="SUPFAM" id="SSF46689">
    <property type="entry name" value="Homeodomain-like"/>
    <property type="match status" value="1"/>
</dbReference>
<dbReference type="STRING" id="1185652.USDA257_c05750"/>
<dbReference type="PANTHER" id="PTHR11019:SF159">
    <property type="entry name" value="TRANSCRIPTIONAL REGULATOR-RELATED"/>
    <property type="match status" value="1"/>
</dbReference>
<dbReference type="PATRIC" id="fig|1185652.3.peg.595"/>
<dbReference type="KEGG" id="sfd:USDA257_c05750"/>
<dbReference type="SMART" id="SM00342">
    <property type="entry name" value="HTH_ARAC"/>
    <property type="match status" value="1"/>
</dbReference>
<dbReference type="PANTHER" id="PTHR11019">
    <property type="entry name" value="HTH-TYPE TRANSCRIPTIONAL REGULATOR NIMR"/>
    <property type="match status" value="1"/>
</dbReference>
<feature type="domain" description="HTH araC/xylS-type" evidence="5">
    <location>
        <begin position="204"/>
        <end position="304"/>
    </location>
</feature>
<dbReference type="EMBL" id="CP003563">
    <property type="protein sequence ID" value="AFL49170.1"/>
    <property type="molecule type" value="Genomic_DNA"/>
</dbReference>
<evidence type="ECO:0000313" key="6">
    <source>
        <dbReference type="EMBL" id="AFL49170.1"/>
    </source>
</evidence>
<name>I3WZW4_SINF2</name>
<dbReference type="Pfam" id="PF12833">
    <property type="entry name" value="HTH_18"/>
    <property type="match status" value="1"/>
</dbReference>
<dbReference type="InterPro" id="IPR011051">
    <property type="entry name" value="RmlC_Cupin_sf"/>
</dbReference>
<dbReference type="Gene3D" id="1.10.10.60">
    <property type="entry name" value="Homeodomain-like"/>
    <property type="match status" value="2"/>
</dbReference>
<dbReference type="HOGENOM" id="CLU_000445_87_4_5"/>
<reference evidence="6 7" key="1">
    <citation type="journal article" date="2012" name="J. Bacteriol.">
        <title>Complete genome sequence of the broad-host-range strain Sinorhizobium fredii USDA257.</title>
        <authorList>
            <person name="Schuldes J."/>
            <person name="Rodriguez Orbegoso M."/>
            <person name="Schmeisser C."/>
            <person name="Krishnan H.B."/>
            <person name="Daniel R."/>
            <person name="Streit W.R."/>
        </authorList>
    </citation>
    <scope>NUCLEOTIDE SEQUENCE [LARGE SCALE GENOMIC DNA]</scope>
    <source>
        <strain evidence="6 7">USDA 257</strain>
    </source>
</reference>
<protein>
    <submittedName>
        <fullName evidence="6">Putative AraC-family transcriptional regulator</fullName>
    </submittedName>
</protein>
<dbReference type="eggNOG" id="COG2207">
    <property type="taxonomic scope" value="Bacteria"/>
</dbReference>
<keyword evidence="4" id="KW-0804">Transcription</keyword>
<dbReference type="PROSITE" id="PS01124">
    <property type="entry name" value="HTH_ARAC_FAMILY_2"/>
    <property type="match status" value="1"/>
</dbReference>
<organism evidence="6 7">
    <name type="scientific">Sinorhizobium fredii (strain USDA 257)</name>
    <dbReference type="NCBI Taxonomy" id="1185652"/>
    <lineage>
        <taxon>Bacteria</taxon>
        <taxon>Pseudomonadati</taxon>
        <taxon>Pseudomonadota</taxon>
        <taxon>Alphaproteobacteria</taxon>
        <taxon>Hyphomicrobiales</taxon>
        <taxon>Rhizobiaceae</taxon>
        <taxon>Sinorhizobium/Ensifer group</taxon>
        <taxon>Sinorhizobium</taxon>
    </lineage>
</organism>
<evidence type="ECO:0000256" key="2">
    <source>
        <dbReference type="ARBA" id="ARBA00023015"/>
    </source>
</evidence>
<evidence type="ECO:0000259" key="5">
    <source>
        <dbReference type="PROSITE" id="PS01124"/>
    </source>
</evidence>